<reference evidence="2 3" key="1">
    <citation type="journal article" date="2016" name="Genome Biol. Evol.">
        <title>Divergent and convergent evolution of fungal pathogenicity.</title>
        <authorList>
            <person name="Shang Y."/>
            <person name="Xiao G."/>
            <person name="Zheng P."/>
            <person name="Cen K."/>
            <person name="Zhan S."/>
            <person name="Wang C."/>
        </authorList>
    </citation>
    <scope>NUCLEOTIDE SEQUENCE [LARGE SCALE GENOMIC DNA]</scope>
    <source>
        <strain evidence="2 3">RCEF 264</strain>
    </source>
</reference>
<feature type="compositionally biased region" description="Acidic residues" evidence="1">
    <location>
        <begin position="1"/>
        <end position="24"/>
    </location>
</feature>
<evidence type="ECO:0000313" key="2">
    <source>
        <dbReference type="EMBL" id="OAA60427.1"/>
    </source>
</evidence>
<comment type="caution">
    <text evidence="2">The sequence shown here is derived from an EMBL/GenBank/DDBJ whole genome shotgun (WGS) entry which is preliminary data.</text>
</comment>
<sequence>MNDEEDEEDEEDEKDEEDEEDEKEDKDAEEWIKDEGFRTTKAKHEKAERLRGKAKRRRSQYTAASRDHGPVVLGDGILRTVDHEMQASRRRPRHTEKGGPGGEWKTENGAFLRIAKGQPAADASAVAVDDGRRRLTAGGGRRRSTAIDDGSTMGRRRPTAGSRRRPPPGRPRSIFGCQRCHRGQQGVHATAEGS</sequence>
<evidence type="ECO:0000313" key="3">
    <source>
        <dbReference type="Proteomes" id="UP000076874"/>
    </source>
</evidence>
<accession>A0A167TBN7</accession>
<gene>
    <name evidence="2" type="ORF">SPI_05551</name>
</gene>
<dbReference type="EMBL" id="AZHD01000009">
    <property type="protein sequence ID" value="OAA60427.1"/>
    <property type="molecule type" value="Genomic_DNA"/>
</dbReference>
<organism evidence="2 3">
    <name type="scientific">Niveomyces insectorum RCEF 264</name>
    <dbReference type="NCBI Taxonomy" id="1081102"/>
    <lineage>
        <taxon>Eukaryota</taxon>
        <taxon>Fungi</taxon>
        <taxon>Dikarya</taxon>
        <taxon>Ascomycota</taxon>
        <taxon>Pezizomycotina</taxon>
        <taxon>Sordariomycetes</taxon>
        <taxon>Hypocreomycetidae</taxon>
        <taxon>Hypocreales</taxon>
        <taxon>Cordycipitaceae</taxon>
        <taxon>Niveomyces</taxon>
    </lineage>
</organism>
<feature type="compositionally biased region" description="Basic and acidic residues" evidence="1">
    <location>
        <begin position="25"/>
        <end position="38"/>
    </location>
</feature>
<name>A0A167TBN7_9HYPO</name>
<dbReference type="Proteomes" id="UP000076874">
    <property type="component" value="Unassembled WGS sequence"/>
</dbReference>
<proteinExistence type="predicted"/>
<keyword evidence="3" id="KW-1185">Reference proteome</keyword>
<protein>
    <submittedName>
        <fullName evidence="2">Uncharacterized protein</fullName>
    </submittedName>
</protein>
<feature type="region of interest" description="Disordered" evidence="1">
    <location>
        <begin position="132"/>
        <end position="194"/>
    </location>
</feature>
<feature type="compositionally biased region" description="Basic residues" evidence="1">
    <location>
        <begin position="154"/>
        <end position="167"/>
    </location>
</feature>
<evidence type="ECO:0000256" key="1">
    <source>
        <dbReference type="SAM" id="MobiDB-lite"/>
    </source>
</evidence>
<dbReference type="AlphaFoldDB" id="A0A167TBN7"/>
<feature type="region of interest" description="Disordered" evidence="1">
    <location>
        <begin position="1"/>
        <end position="106"/>
    </location>
</feature>